<sequence>MPFRLNGGKWRSQKRGVLQIITLCGKHHHLGWEGSGAKRRKGRLEGSGGESVEEPLAAYDSQRRELPAPVTVWQWGWTKSAETWNGRAAMLAVFVLYNGLGSDYWGRIFTPVGHIALVSLNEVCNCFLSKWMKLREVGPNNFLFFRRPIEILQIEIRKITDRHQRGRRDEVGERVAVAS</sequence>
<proteinExistence type="predicted"/>
<dbReference type="Proteomes" id="UP001141806">
    <property type="component" value="Unassembled WGS sequence"/>
</dbReference>
<organism evidence="2 3">
    <name type="scientific">Protea cynaroides</name>
    <dbReference type="NCBI Taxonomy" id="273540"/>
    <lineage>
        <taxon>Eukaryota</taxon>
        <taxon>Viridiplantae</taxon>
        <taxon>Streptophyta</taxon>
        <taxon>Embryophyta</taxon>
        <taxon>Tracheophyta</taxon>
        <taxon>Spermatophyta</taxon>
        <taxon>Magnoliopsida</taxon>
        <taxon>Proteales</taxon>
        <taxon>Proteaceae</taxon>
        <taxon>Protea</taxon>
    </lineage>
</organism>
<comment type="caution">
    <text evidence="2">The sequence shown here is derived from an EMBL/GenBank/DDBJ whole genome shotgun (WGS) entry which is preliminary data.</text>
</comment>
<accession>A0A9Q0KC26</accession>
<gene>
    <name evidence="2" type="ORF">NE237_019460</name>
</gene>
<name>A0A9Q0KC26_9MAGN</name>
<dbReference type="AlphaFoldDB" id="A0A9Q0KC26"/>
<evidence type="ECO:0000256" key="1">
    <source>
        <dbReference type="SAM" id="MobiDB-lite"/>
    </source>
</evidence>
<dbReference type="OrthoDB" id="1323at2759"/>
<evidence type="ECO:0000313" key="2">
    <source>
        <dbReference type="EMBL" id="KAJ4967611.1"/>
    </source>
</evidence>
<keyword evidence="3" id="KW-1185">Reference proteome</keyword>
<dbReference type="EMBL" id="JAMYWD010000007">
    <property type="protein sequence ID" value="KAJ4967611.1"/>
    <property type="molecule type" value="Genomic_DNA"/>
</dbReference>
<protein>
    <submittedName>
        <fullName evidence="2">Uncharacterized protein</fullName>
    </submittedName>
</protein>
<feature type="region of interest" description="Disordered" evidence="1">
    <location>
        <begin position="33"/>
        <end position="52"/>
    </location>
</feature>
<reference evidence="2" key="1">
    <citation type="journal article" date="2023" name="Plant J.">
        <title>The genome of the king protea, Protea cynaroides.</title>
        <authorList>
            <person name="Chang J."/>
            <person name="Duong T.A."/>
            <person name="Schoeman C."/>
            <person name="Ma X."/>
            <person name="Roodt D."/>
            <person name="Barker N."/>
            <person name="Li Z."/>
            <person name="Van de Peer Y."/>
            <person name="Mizrachi E."/>
        </authorList>
    </citation>
    <scope>NUCLEOTIDE SEQUENCE</scope>
    <source>
        <tissue evidence="2">Young leaves</tissue>
    </source>
</reference>
<dbReference type="SUPFAM" id="SSF103511">
    <property type="entry name" value="Chlorophyll a-b binding protein"/>
    <property type="match status" value="1"/>
</dbReference>
<evidence type="ECO:0000313" key="3">
    <source>
        <dbReference type="Proteomes" id="UP001141806"/>
    </source>
</evidence>